<dbReference type="RefSeq" id="WP_345918960.1">
    <property type="nucleotide sequence ID" value="NZ_JBDIVE010000002.1"/>
</dbReference>
<feature type="transmembrane region" description="Helical" evidence="9">
    <location>
        <begin position="54"/>
        <end position="74"/>
    </location>
</feature>
<evidence type="ECO:0000313" key="12">
    <source>
        <dbReference type="Proteomes" id="UP001410394"/>
    </source>
</evidence>
<name>A0ABU9YX87_9RHOO</name>
<dbReference type="EMBL" id="JBDIVE010000002">
    <property type="protein sequence ID" value="MEN3068201.1"/>
    <property type="molecule type" value="Genomic_DNA"/>
</dbReference>
<dbReference type="PANTHER" id="PTHR35011">
    <property type="entry name" value="2,3-DIKETO-L-GULONATE TRAP TRANSPORTER SMALL PERMEASE PROTEIN YIAM"/>
    <property type="match status" value="1"/>
</dbReference>
<keyword evidence="5 9" id="KW-0812">Transmembrane</keyword>
<evidence type="ECO:0000256" key="5">
    <source>
        <dbReference type="ARBA" id="ARBA00022692"/>
    </source>
</evidence>
<dbReference type="InterPro" id="IPR055348">
    <property type="entry name" value="DctQ"/>
</dbReference>
<keyword evidence="12" id="KW-1185">Reference proteome</keyword>
<keyword evidence="2 9" id="KW-0813">Transport</keyword>
<keyword evidence="4 9" id="KW-0997">Cell inner membrane</keyword>
<feature type="transmembrane region" description="Helical" evidence="9">
    <location>
        <begin position="12"/>
        <end position="34"/>
    </location>
</feature>
<evidence type="ECO:0000256" key="7">
    <source>
        <dbReference type="ARBA" id="ARBA00023136"/>
    </source>
</evidence>
<proteinExistence type="inferred from homology"/>
<keyword evidence="3" id="KW-1003">Cell membrane</keyword>
<dbReference type="InterPro" id="IPR007387">
    <property type="entry name" value="TRAP_DctQ"/>
</dbReference>
<comment type="subcellular location">
    <subcellularLocation>
        <location evidence="1 9">Cell inner membrane</location>
        <topology evidence="1 9">Multi-pass membrane protein</topology>
    </subcellularLocation>
</comment>
<accession>A0ABU9YX87</accession>
<evidence type="ECO:0000256" key="1">
    <source>
        <dbReference type="ARBA" id="ARBA00004429"/>
    </source>
</evidence>
<dbReference type="PANTHER" id="PTHR35011:SF2">
    <property type="entry name" value="2,3-DIKETO-L-GULONATE TRAP TRANSPORTER SMALL PERMEASE PROTEIN YIAM"/>
    <property type="match status" value="1"/>
</dbReference>
<evidence type="ECO:0000313" key="11">
    <source>
        <dbReference type="EMBL" id="MEN3068201.1"/>
    </source>
</evidence>
<reference evidence="11 12" key="1">
    <citation type="journal article" date="2018" name="Int. J. Syst. Evol. Microbiol.">
        <title>Uliginosibacterium sediminicola sp. nov., isolated from freshwater sediment.</title>
        <authorList>
            <person name="Hwang W.M."/>
            <person name="Kim S.M."/>
            <person name="Kang K."/>
            <person name="Ahn T.Y."/>
        </authorList>
    </citation>
    <scope>NUCLEOTIDE SEQUENCE [LARGE SCALE GENOMIC DNA]</scope>
    <source>
        <strain evidence="11 12">M1-21</strain>
    </source>
</reference>
<organism evidence="11 12">
    <name type="scientific">Uliginosibacterium sediminicola</name>
    <dbReference type="NCBI Taxonomy" id="2024550"/>
    <lineage>
        <taxon>Bacteria</taxon>
        <taxon>Pseudomonadati</taxon>
        <taxon>Pseudomonadota</taxon>
        <taxon>Betaproteobacteria</taxon>
        <taxon>Rhodocyclales</taxon>
        <taxon>Zoogloeaceae</taxon>
        <taxon>Uliginosibacterium</taxon>
    </lineage>
</organism>
<evidence type="ECO:0000259" key="10">
    <source>
        <dbReference type="Pfam" id="PF04290"/>
    </source>
</evidence>
<evidence type="ECO:0000256" key="4">
    <source>
        <dbReference type="ARBA" id="ARBA00022519"/>
    </source>
</evidence>
<keyword evidence="6 9" id="KW-1133">Transmembrane helix</keyword>
<dbReference type="Proteomes" id="UP001410394">
    <property type="component" value="Unassembled WGS sequence"/>
</dbReference>
<protein>
    <recommendedName>
        <fullName evidence="9">TRAP transporter small permease protein</fullName>
    </recommendedName>
</protein>
<evidence type="ECO:0000256" key="8">
    <source>
        <dbReference type="ARBA" id="ARBA00038436"/>
    </source>
</evidence>
<comment type="function">
    <text evidence="9">Part of the tripartite ATP-independent periplasmic (TRAP) transport system.</text>
</comment>
<gene>
    <name evidence="11" type="ORF">ABDB84_06895</name>
</gene>
<comment type="subunit">
    <text evidence="9">The complex comprises the extracytoplasmic solute receptor protein and the two transmembrane proteins.</text>
</comment>
<feature type="transmembrane region" description="Helical" evidence="9">
    <location>
        <begin position="95"/>
        <end position="115"/>
    </location>
</feature>
<comment type="caution">
    <text evidence="11">The sequence shown here is derived from an EMBL/GenBank/DDBJ whole genome shotgun (WGS) entry which is preliminary data.</text>
</comment>
<evidence type="ECO:0000256" key="2">
    <source>
        <dbReference type="ARBA" id="ARBA00022448"/>
    </source>
</evidence>
<feature type="transmembrane region" description="Helical" evidence="9">
    <location>
        <begin position="135"/>
        <end position="152"/>
    </location>
</feature>
<evidence type="ECO:0000256" key="6">
    <source>
        <dbReference type="ARBA" id="ARBA00022989"/>
    </source>
</evidence>
<dbReference type="Pfam" id="PF04290">
    <property type="entry name" value="DctQ"/>
    <property type="match status" value="1"/>
</dbReference>
<evidence type="ECO:0000256" key="9">
    <source>
        <dbReference type="RuleBase" id="RU369079"/>
    </source>
</evidence>
<comment type="similarity">
    <text evidence="8 9">Belongs to the TRAP transporter small permease family.</text>
</comment>
<keyword evidence="7 9" id="KW-0472">Membrane</keyword>
<feature type="domain" description="Tripartite ATP-independent periplasmic transporters DctQ component" evidence="10">
    <location>
        <begin position="32"/>
        <end position="157"/>
    </location>
</feature>
<sequence>MKTLSTLSRRFDACVTLILKWACILLFVALSLVLSGNILQRILPFLSMQWFDEVVELMFAALVFYGAAALWVTHGHFSVGDWISQRIHNTRARHAYRLLVEVLSLCFMLVFLFNAYDIVIRAQEITNNLMLPKSMLYACMPIAAAIMSLYSLRNVCVELALLLNPRWADDMV</sequence>
<evidence type="ECO:0000256" key="3">
    <source>
        <dbReference type="ARBA" id="ARBA00022475"/>
    </source>
</evidence>